<gene>
    <name evidence="3" type="ORF">MCM1_1110</name>
</gene>
<dbReference type="InterPro" id="IPR051200">
    <property type="entry name" value="Host-pathogen_enzymatic-act"/>
</dbReference>
<dbReference type="PATRIC" id="fig|796385.3.peg.1399"/>
<reference evidence="4" key="1">
    <citation type="submission" date="2014-06" db="EMBL/GenBank/DDBJ databases">
        <title>The complete genome sequence of Methanosarcina barkeri CM1.</title>
        <authorList>
            <consortium name="Pastoral Greenhouse Gas Research Consortium"/>
            <person name="Lambie S.C."/>
            <person name="Leahy S.C."/>
            <person name="Kelly W.J."/>
            <person name="Li D."/>
            <person name="Reilly K."/>
            <person name="Attwood G.T."/>
            <person name="Altermann E."/>
        </authorList>
    </citation>
    <scope>NUCLEOTIDE SEQUENCE [LARGE SCALE GENOMIC DNA]</scope>
    <source>
        <strain evidence="4">CM1</strain>
    </source>
</reference>
<evidence type="ECO:0000313" key="3">
    <source>
        <dbReference type="EMBL" id="AKJ38168.1"/>
    </source>
</evidence>
<dbReference type="PANTHER" id="PTHR47197:SF3">
    <property type="entry name" value="DIHYDRO-HEME D1 DEHYDROGENASE"/>
    <property type="match status" value="1"/>
</dbReference>
<dbReference type="InterPro" id="IPR015943">
    <property type="entry name" value="WD40/YVTN_repeat-like_dom_sf"/>
</dbReference>
<feature type="transmembrane region" description="Helical" evidence="1">
    <location>
        <begin position="461"/>
        <end position="481"/>
    </location>
</feature>
<dbReference type="Gene3D" id="2.130.10.10">
    <property type="entry name" value="YVTN repeat-like/Quinoprotein amine dehydrogenase"/>
    <property type="match status" value="4"/>
</dbReference>
<dbReference type="InterPro" id="IPR013783">
    <property type="entry name" value="Ig-like_fold"/>
</dbReference>
<reference evidence="3 4" key="2">
    <citation type="journal article" date="2015" name="Stand. Genomic Sci.">
        <title>The complete genome sequence of the rumen methanogen Methanosarcina barkeri CM1.</title>
        <authorList>
            <person name="Lambie S.C."/>
            <person name="Kelly W.J."/>
            <person name="Leahy S.C."/>
            <person name="Li D."/>
            <person name="Reilly K."/>
            <person name="McAllister T.A."/>
            <person name="Valle E.R."/>
            <person name="Attwood G.T."/>
            <person name="Altermann E."/>
        </authorList>
    </citation>
    <scope>NUCLEOTIDE SEQUENCE [LARGE SCALE GENOMIC DNA]</scope>
    <source>
        <strain evidence="3 4">CM1</strain>
    </source>
</reference>
<dbReference type="InterPro" id="IPR032109">
    <property type="entry name" value="Big_3_5"/>
</dbReference>
<accession>A0A0G3CE22</accession>
<dbReference type="NCBIfam" id="TIGR02276">
    <property type="entry name" value="beta_rpt_yvtn"/>
    <property type="match status" value="4"/>
</dbReference>
<dbReference type="InterPro" id="IPR011964">
    <property type="entry name" value="YVTN_b-propeller_repeat"/>
</dbReference>
<name>A0A0G3CE22_METBA</name>
<proteinExistence type="predicted"/>
<sequence length="487" mass="51000">MRKGDKSYSLFLTSTAFLLLLIIISSIELVATAHSDLSAEYAYVPNEKSNTVSVINTTTDAVISTVPVGNVPVGVAISLDGTKVYVTNFGNDDIPGRTVSIIDTATEEVTSMNVEEGKPGKPAGVAIYPYEQKVYVAKLLNGKVRAVDLITNKASDIPVGTDPCGIAITPDGSRIYVANTGSNTISVINTVTNNVTKTVNVGVKPYGVAVNKNGTKVYVTNMESSNVSVINTITNEVTDNLTAGKDPHGIAVTPDEKWVYVANHNTPMGTVSVINTTTKDVTNITVGKNPCGVAVNKNGTKIYVTNSGTTDDLGGTVSVIDTETKTVMGQPISVGILPSGLGQFIGSVPGSRVETMTTLTSSPNRFLVGESRTLTATVSATSQVTEKPSGTVTFMEGATSIGTETLSDGQAILDTSLLSNGSHSIIARYKGNNQFRPSTSSSFTLIGQDLSSKKSVLEHPIVAGIIIAVVSGIISLGLYIIKKKYFS</sequence>
<evidence type="ECO:0000259" key="2">
    <source>
        <dbReference type="Pfam" id="PF16640"/>
    </source>
</evidence>
<organism evidence="3 4">
    <name type="scientific">Methanosarcina barkeri CM1</name>
    <dbReference type="NCBI Taxonomy" id="796385"/>
    <lineage>
        <taxon>Archaea</taxon>
        <taxon>Methanobacteriati</taxon>
        <taxon>Methanobacteriota</taxon>
        <taxon>Stenosarchaea group</taxon>
        <taxon>Methanomicrobia</taxon>
        <taxon>Methanosarcinales</taxon>
        <taxon>Methanosarcinaceae</taxon>
        <taxon>Methanosarcina</taxon>
    </lineage>
</organism>
<dbReference type="Gene3D" id="2.60.40.10">
    <property type="entry name" value="Immunoglobulins"/>
    <property type="match status" value="1"/>
</dbReference>
<dbReference type="AlphaFoldDB" id="A0A0G3CE22"/>
<dbReference type="Pfam" id="PF10282">
    <property type="entry name" value="Lactonase"/>
    <property type="match status" value="1"/>
</dbReference>
<dbReference type="Pfam" id="PF16640">
    <property type="entry name" value="Big_3_5"/>
    <property type="match status" value="1"/>
</dbReference>
<protein>
    <submittedName>
        <fullName evidence="3">Cell surface protein</fullName>
    </submittedName>
</protein>
<keyword evidence="1" id="KW-1133">Transmembrane helix</keyword>
<keyword evidence="1" id="KW-0812">Transmembrane</keyword>
<keyword evidence="1" id="KW-0472">Membrane</keyword>
<dbReference type="SUPFAM" id="SSF50974">
    <property type="entry name" value="Nitrous oxide reductase, N-terminal domain"/>
    <property type="match status" value="1"/>
</dbReference>
<feature type="domain" description="Bacterial Ig-like" evidence="2">
    <location>
        <begin position="359"/>
        <end position="444"/>
    </location>
</feature>
<dbReference type="InterPro" id="IPR011045">
    <property type="entry name" value="N2O_reductase_N"/>
</dbReference>
<dbReference type="InterPro" id="IPR019405">
    <property type="entry name" value="Lactonase_7-beta_prop"/>
</dbReference>
<evidence type="ECO:0000256" key="1">
    <source>
        <dbReference type="SAM" id="Phobius"/>
    </source>
</evidence>
<dbReference type="EMBL" id="CP008746">
    <property type="protein sequence ID" value="AKJ38168.1"/>
    <property type="molecule type" value="Genomic_DNA"/>
</dbReference>
<evidence type="ECO:0000313" key="4">
    <source>
        <dbReference type="Proteomes" id="UP000035331"/>
    </source>
</evidence>
<dbReference type="PANTHER" id="PTHR47197">
    <property type="entry name" value="PROTEIN NIRF"/>
    <property type="match status" value="1"/>
</dbReference>
<dbReference type="Proteomes" id="UP000035331">
    <property type="component" value="Chromosome"/>
</dbReference>